<proteinExistence type="predicted"/>
<reference evidence="2" key="1">
    <citation type="submission" date="2023-04" db="EMBL/GenBank/DDBJ databases">
        <title>Phytophthora fragariaefolia NBRC 109709.</title>
        <authorList>
            <person name="Ichikawa N."/>
            <person name="Sato H."/>
            <person name="Tonouchi N."/>
        </authorList>
    </citation>
    <scope>NUCLEOTIDE SEQUENCE</scope>
    <source>
        <strain evidence="2">NBRC 109709</strain>
    </source>
</reference>
<feature type="compositionally biased region" description="Basic residues" evidence="1">
    <location>
        <begin position="332"/>
        <end position="343"/>
    </location>
</feature>
<dbReference type="EMBL" id="BSXT01000554">
    <property type="protein sequence ID" value="GMF29924.1"/>
    <property type="molecule type" value="Genomic_DNA"/>
</dbReference>
<protein>
    <submittedName>
        <fullName evidence="2">Unnamed protein product</fullName>
    </submittedName>
</protein>
<name>A0A9W6UD40_9STRA</name>
<dbReference type="AlphaFoldDB" id="A0A9W6UD40"/>
<evidence type="ECO:0000313" key="2">
    <source>
        <dbReference type="EMBL" id="GMF29924.1"/>
    </source>
</evidence>
<sequence>MADTIDTIYTMDTIDTAYKYVTIDTVDTIDMVDAINIIATKDTIEAADTIHSEHIHTIDTVDELVMIVITIAMCVAAVQDQNQVAEVKTKLLKPKLWKAEIRPDRELTTNTACSRSRRPCAKMRVLIPPLLRWKIPRNIERRRRRRANKKRNLLKGLEPLSEAETEVVVPAAKTVQAQPIGQDPTILEEEGKQEEDDPTENHRWFAAAYAAGLRQAPPETEPQVTHPSSADRAATKRARSAEQQRIRRANLTAWQTERRRAKDKERQRARRARLTDSQRAGVRDADLTRVQQRRAEQSTTDRTATNAVNHEQYSSRRSEQSEADRDIGRERSRVRRKAPKKCQGHVNHEGFRASMVKVKDVVDGRHRLPPTTI</sequence>
<accession>A0A9W6UD40</accession>
<dbReference type="Proteomes" id="UP001165121">
    <property type="component" value="Unassembled WGS sequence"/>
</dbReference>
<evidence type="ECO:0000256" key="1">
    <source>
        <dbReference type="SAM" id="MobiDB-lite"/>
    </source>
</evidence>
<comment type="caution">
    <text evidence="2">The sequence shown here is derived from an EMBL/GenBank/DDBJ whole genome shotgun (WGS) entry which is preliminary data.</text>
</comment>
<keyword evidence="3" id="KW-1185">Reference proteome</keyword>
<feature type="compositionally biased region" description="Basic and acidic residues" evidence="1">
    <location>
        <begin position="273"/>
        <end position="287"/>
    </location>
</feature>
<feature type="compositionally biased region" description="Basic and acidic residues" evidence="1">
    <location>
        <begin position="256"/>
        <end position="266"/>
    </location>
</feature>
<feature type="compositionally biased region" description="Basic and acidic residues" evidence="1">
    <location>
        <begin position="313"/>
        <end position="331"/>
    </location>
</feature>
<gene>
    <name evidence="2" type="ORF">Pfra01_000651300</name>
</gene>
<evidence type="ECO:0000313" key="3">
    <source>
        <dbReference type="Proteomes" id="UP001165121"/>
    </source>
</evidence>
<feature type="region of interest" description="Disordered" evidence="1">
    <location>
        <begin position="215"/>
        <end position="343"/>
    </location>
</feature>
<feature type="compositionally biased region" description="Polar residues" evidence="1">
    <location>
        <begin position="297"/>
        <end position="309"/>
    </location>
</feature>
<organism evidence="2 3">
    <name type="scientific">Phytophthora fragariaefolia</name>
    <dbReference type="NCBI Taxonomy" id="1490495"/>
    <lineage>
        <taxon>Eukaryota</taxon>
        <taxon>Sar</taxon>
        <taxon>Stramenopiles</taxon>
        <taxon>Oomycota</taxon>
        <taxon>Peronosporomycetes</taxon>
        <taxon>Peronosporales</taxon>
        <taxon>Peronosporaceae</taxon>
        <taxon>Phytophthora</taxon>
    </lineage>
</organism>